<dbReference type="AlphaFoldDB" id="A0A1G5JI85"/>
<comment type="similarity">
    <text evidence="1">Belongs to the LysR transcriptional regulatory family.</text>
</comment>
<dbReference type="InterPro" id="IPR000847">
    <property type="entry name" value="LysR_HTH_N"/>
</dbReference>
<evidence type="ECO:0000259" key="5">
    <source>
        <dbReference type="PROSITE" id="PS50931"/>
    </source>
</evidence>
<dbReference type="SUPFAM" id="SSF53850">
    <property type="entry name" value="Periplasmic binding protein-like II"/>
    <property type="match status" value="1"/>
</dbReference>
<dbReference type="Pfam" id="PF03466">
    <property type="entry name" value="LysR_substrate"/>
    <property type="match status" value="1"/>
</dbReference>
<dbReference type="PROSITE" id="PS50931">
    <property type="entry name" value="HTH_LYSR"/>
    <property type="match status" value="1"/>
</dbReference>
<keyword evidence="7" id="KW-1185">Reference proteome</keyword>
<sequence length="285" mass="31485">MMHVSQPAISRLISDLESEVGFQLFDRRRGLLSPTAEGLRFFGHVEENFLGLSRLENAAEEIRQDSAKLRIAVTHSLAATVLPLALKRFRSRFPDTKIVLRAHRLSQVMLQVQSRAVDVALGSQIPVMPNLSRLYLGSTRQICVLRRDHPLAGRAVIRPEDLAGQTIVTILPDGPADWSQLDMLMAGIPHAATFEANTSQSIYALANEGLAVAIVEPFSYRLWAGQNLVARPFEPAIVTHFHVVSSTQPAIAREIEWFRGCLQQQAASTDEFFQDPAQAETGSAP</sequence>
<keyword evidence="3 6" id="KW-0238">DNA-binding</keyword>
<evidence type="ECO:0000313" key="7">
    <source>
        <dbReference type="Proteomes" id="UP000199502"/>
    </source>
</evidence>
<dbReference type="EMBL" id="FMVT01000013">
    <property type="protein sequence ID" value="SCY88092.1"/>
    <property type="molecule type" value="Genomic_DNA"/>
</dbReference>
<reference evidence="6 7" key="1">
    <citation type="submission" date="2016-10" db="EMBL/GenBank/DDBJ databases">
        <authorList>
            <person name="de Groot N.N."/>
        </authorList>
    </citation>
    <scope>NUCLEOTIDE SEQUENCE [LARGE SCALE GENOMIC DNA]</scope>
    <source>
        <strain evidence="6 7">CGMCC 1.8925</strain>
    </source>
</reference>
<dbReference type="InterPro" id="IPR005119">
    <property type="entry name" value="LysR_subst-bd"/>
</dbReference>
<keyword evidence="4" id="KW-0804">Transcription</keyword>
<evidence type="ECO:0000256" key="1">
    <source>
        <dbReference type="ARBA" id="ARBA00009437"/>
    </source>
</evidence>
<evidence type="ECO:0000256" key="2">
    <source>
        <dbReference type="ARBA" id="ARBA00023015"/>
    </source>
</evidence>
<dbReference type="GO" id="GO:0003700">
    <property type="term" value="F:DNA-binding transcription factor activity"/>
    <property type="evidence" value="ECO:0007669"/>
    <property type="project" value="InterPro"/>
</dbReference>
<protein>
    <submittedName>
        <fullName evidence="6">DNA-binding transcriptional regulator, LysR family</fullName>
    </submittedName>
</protein>
<dbReference type="Proteomes" id="UP000199502">
    <property type="component" value="Unassembled WGS sequence"/>
</dbReference>
<dbReference type="InterPro" id="IPR036390">
    <property type="entry name" value="WH_DNA-bd_sf"/>
</dbReference>
<dbReference type="PANTHER" id="PTHR30427">
    <property type="entry name" value="TRANSCRIPTIONAL ACTIVATOR PROTEIN LYSR"/>
    <property type="match status" value="1"/>
</dbReference>
<gene>
    <name evidence="6" type="ORF">SAMN05660710_03235</name>
</gene>
<dbReference type="GO" id="GO:0043565">
    <property type="term" value="F:sequence-specific DNA binding"/>
    <property type="evidence" value="ECO:0007669"/>
    <property type="project" value="TreeGrafter"/>
</dbReference>
<dbReference type="Pfam" id="PF00126">
    <property type="entry name" value="HTH_1"/>
    <property type="match status" value="1"/>
</dbReference>
<evidence type="ECO:0000256" key="4">
    <source>
        <dbReference type="ARBA" id="ARBA00023163"/>
    </source>
</evidence>
<feature type="domain" description="HTH lysR-type" evidence="5">
    <location>
        <begin position="1"/>
        <end position="35"/>
    </location>
</feature>
<name>A0A1G5JI85_9RHOB</name>
<proteinExistence type="inferred from homology"/>
<dbReference type="STRING" id="336292.SAMN05660710_03235"/>
<dbReference type="GO" id="GO:0010628">
    <property type="term" value="P:positive regulation of gene expression"/>
    <property type="evidence" value="ECO:0007669"/>
    <property type="project" value="TreeGrafter"/>
</dbReference>
<dbReference type="SUPFAM" id="SSF46785">
    <property type="entry name" value="Winged helix' DNA-binding domain"/>
    <property type="match status" value="1"/>
</dbReference>
<dbReference type="Gene3D" id="3.40.190.10">
    <property type="entry name" value="Periplasmic binding protein-like II"/>
    <property type="match status" value="2"/>
</dbReference>
<keyword evidence="2" id="KW-0805">Transcription regulation</keyword>
<accession>A0A1G5JI85</accession>
<dbReference type="PANTHER" id="PTHR30427:SF1">
    <property type="entry name" value="TRANSCRIPTIONAL ACTIVATOR PROTEIN LYSR"/>
    <property type="match status" value="1"/>
</dbReference>
<evidence type="ECO:0000313" key="6">
    <source>
        <dbReference type="EMBL" id="SCY88092.1"/>
    </source>
</evidence>
<dbReference type="Gene3D" id="1.10.10.10">
    <property type="entry name" value="Winged helix-like DNA-binding domain superfamily/Winged helix DNA-binding domain"/>
    <property type="match status" value="1"/>
</dbReference>
<dbReference type="InterPro" id="IPR036388">
    <property type="entry name" value="WH-like_DNA-bd_sf"/>
</dbReference>
<organism evidence="6 7">
    <name type="scientific">Paracoccus tibetensis</name>
    <dbReference type="NCBI Taxonomy" id="336292"/>
    <lineage>
        <taxon>Bacteria</taxon>
        <taxon>Pseudomonadati</taxon>
        <taxon>Pseudomonadota</taxon>
        <taxon>Alphaproteobacteria</taxon>
        <taxon>Rhodobacterales</taxon>
        <taxon>Paracoccaceae</taxon>
        <taxon>Paracoccus</taxon>
    </lineage>
</organism>
<evidence type="ECO:0000256" key="3">
    <source>
        <dbReference type="ARBA" id="ARBA00023125"/>
    </source>
</evidence>